<comment type="caution">
    <text evidence="1">The sequence shown here is derived from an EMBL/GenBank/DDBJ whole genome shotgun (WGS) entry which is preliminary data.</text>
</comment>
<sequence>MNKRRVPLFVLFQSVFSLDKWSASRATSIFGNCLPSPFILFFKVQLASGRVQSAKWSLCMKGEISAKWWNIEKTSMS</sequence>
<evidence type="ECO:0000313" key="2">
    <source>
        <dbReference type="Proteomes" id="UP000835052"/>
    </source>
</evidence>
<reference evidence="1" key="1">
    <citation type="submission" date="2020-10" db="EMBL/GenBank/DDBJ databases">
        <authorList>
            <person name="Kikuchi T."/>
        </authorList>
    </citation>
    <scope>NUCLEOTIDE SEQUENCE</scope>
    <source>
        <strain evidence="1">NKZ352</strain>
    </source>
</reference>
<proteinExistence type="predicted"/>
<dbReference type="Proteomes" id="UP000835052">
    <property type="component" value="Unassembled WGS sequence"/>
</dbReference>
<dbReference type="AlphaFoldDB" id="A0A8S1HSS1"/>
<accession>A0A8S1HSS1</accession>
<name>A0A8S1HSS1_9PELO</name>
<dbReference type="EMBL" id="CAJGYM010000097">
    <property type="protein sequence ID" value="CAD6197548.1"/>
    <property type="molecule type" value="Genomic_DNA"/>
</dbReference>
<protein>
    <submittedName>
        <fullName evidence="1">Uncharacterized protein</fullName>
    </submittedName>
</protein>
<organism evidence="1 2">
    <name type="scientific">Caenorhabditis auriculariae</name>
    <dbReference type="NCBI Taxonomy" id="2777116"/>
    <lineage>
        <taxon>Eukaryota</taxon>
        <taxon>Metazoa</taxon>
        <taxon>Ecdysozoa</taxon>
        <taxon>Nematoda</taxon>
        <taxon>Chromadorea</taxon>
        <taxon>Rhabditida</taxon>
        <taxon>Rhabditina</taxon>
        <taxon>Rhabditomorpha</taxon>
        <taxon>Rhabditoidea</taxon>
        <taxon>Rhabditidae</taxon>
        <taxon>Peloderinae</taxon>
        <taxon>Caenorhabditis</taxon>
    </lineage>
</organism>
<keyword evidence="2" id="KW-1185">Reference proteome</keyword>
<evidence type="ECO:0000313" key="1">
    <source>
        <dbReference type="EMBL" id="CAD6197548.1"/>
    </source>
</evidence>
<gene>
    <name evidence="1" type="ORF">CAUJ_LOCUS13457</name>
</gene>